<evidence type="ECO:0000313" key="2">
    <source>
        <dbReference type="Proteomes" id="UP000215027"/>
    </source>
</evidence>
<organism evidence="1 2">
    <name type="scientific">Candidatus Promineifilum breve</name>
    <dbReference type="NCBI Taxonomy" id="1806508"/>
    <lineage>
        <taxon>Bacteria</taxon>
        <taxon>Bacillati</taxon>
        <taxon>Chloroflexota</taxon>
        <taxon>Ardenticatenia</taxon>
        <taxon>Candidatus Promineifilales</taxon>
        <taxon>Candidatus Promineifilaceae</taxon>
        <taxon>Candidatus Promineifilum</taxon>
    </lineage>
</organism>
<accession>A0A160T8S6</accession>
<reference evidence="1" key="1">
    <citation type="submission" date="2016-01" db="EMBL/GenBank/DDBJ databases">
        <authorList>
            <person name="Mcilroy J.S."/>
            <person name="Karst M S."/>
            <person name="Albertsen M."/>
        </authorList>
    </citation>
    <scope>NUCLEOTIDE SEQUENCE</scope>
    <source>
        <strain evidence="1">Cfx-K</strain>
    </source>
</reference>
<keyword evidence="2" id="KW-1185">Reference proteome</keyword>
<dbReference type="Proteomes" id="UP000215027">
    <property type="component" value="Chromosome II"/>
</dbReference>
<name>A0A160T8S6_9CHLR</name>
<dbReference type="OrthoDB" id="166433at2"/>
<dbReference type="SUPFAM" id="SSF46689">
    <property type="entry name" value="Homeodomain-like"/>
    <property type="match status" value="1"/>
</dbReference>
<dbReference type="AlphaFoldDB" id="A0A160T8S6"/>
<gene>
    <name evidence="1" type="ORF">CFX0092_B0304</name>
</gene>
<dbReference type="RefSeq" id="WP_095045198.1">
    <property type="nucleotide sequence ID" value="NZ_LN890656.1"/>
</dbReference>
<sequence>MLLEDYFDFLDPDDIRLRGHRLGIDDILTLYLEGQDPEQIQWTFPTLSLEEIHATITYYWHNRTEVDAYLERVRRMTAERMAAYDRLPESELPEVVRRLRTLKALRQVEAES</sequence>
<dbReference type="InterPro" id="IPR007367">
    <property type="entry name" value="DUF433"/>
</dbReference>
<dbReference type="KEGG" id="pbf:CFX0092_B0304"/>
<dbReference type="EMBL" id="LN890656">
    <property type="protein sequence ID" value="CUS05838.1"/>
    <property type="molecule type" value="Genomic_DNA"/>
</dbReference>
<dbReference type="Pfam" id="PF04255">
    <property type="entry name" value="DUF433"/>
    <property type="match status" value="1"/>
</dbReference>
<protein>
    <recommendedName>
        <fullName evidence="3">DUF433 domain-containing protein</fullName>
    </recommendedName>
</protein>
<dbReference type="InterPro" id="IPR036388">
    <property type="entry name" value="WH-like_DNA-bd_sf"/>
</dbReference>
<dbReference type="Gene3D" id="1.10.10.10">
    <property type="entry name" value="Winged helix-like DNA-binding domain superfamily/Winged helix DNA-binding domain"/>
    <property type="match status" value="1"/>
</dbReference>
<proteinExistence type="predicted"/>
<dbReference type="InterPro" id="IPR009057">
    <property type="entry name" value="Homeodomain-like_sf"/>
</dbReference>
<evidence type="ECO:0008006" key="3">
    <source>
        <dbReference type="Google" id="ProtNLM"/>
    </source>
</evidence>
<evidence type="ECO:0000313" key="1">
    <source>
        <dbReference type="EMBL" id="CUS05838.1"/>
    </source>
</evidence>